<sequence length="60" mass="6896">MEIKETADSRKTILQQNNIITNYSIQHIRNKSNATYLNGRQFSTLLPIGMDTFLPIILLC</sequence>
<dbReference type="EMBL" id="GEDG01037969">
    <property type="protein sequence ID" value="JAP07830.1"/>
    <property type="molecule type" value="Transcribed_RNA"/>
</dbReference>
<reference evidence="1" key="1">
    <citation type="submission" date="2015-12" db="EMBL/GenBank/DDBJ databases">
        <title>Gene expression during late stages of embryo sac development: a critical building block for successful pollen-pistil interactions.</title>
        <authorList>
            <person name="Liu Y."/>
            <person name="Joly V."/>
            <person name="Sabar M."/>
            <person name="Matton D.P."/>
        </authorList>
    </citation>
    <scope>NUCLEOTIDE SEQUENCE</scope>
</reference>
<proteinExistence type="predicted"/>
<protein>
    <submittedName>
        <fullName evidence="1">Putative ovule protein</fullName>
    </submittedName>
</protein>
<name>A0A0V0GKP3_SOLCH</name>
<evidence type="ECO:0000313" key="1">
    <source>
        <dbReference type="EMBL" id="JAP07830.1"/>
    </source>
</evidence>
<accession>A0A0V0GKP3</accession>
<organism evidence="1">
    <name type="scientific">Solanum chacoense</name>
    <name type="common">Chaco potato</name>
    <dbReference type="NCBI Taxonomy" id="4108"/>
    <lineage>
        <taxon>Eukaryota</taxon>
        <taxon>Viridiplantae</taxon>
        <taxon>Streptophyta</taxon>
        <taxon>Embryophyta</taxon>
        <taxon>Tracheophyta</taxon>
        <taxon>Spermatophyta</taxon>
        <taxon>Magnoliopsida</taxon>
        <taxon>eudicotyledons</taxon>
        <taxon>Gunneridae</taxon>
        <taxon>Pentapetalae</taxon>
        <taxon>asterids</taxon>
        <taxon>lamiids</taxon>
        <taxon>Solanales</taxon>
        <taxon>Solanaceae</taxon>
        <taxon>Solanoideae</taxon>
        <taxon>Solaneae</taxon>
        <taxon>Solanum</taxon>
    </lineage>
</organism>
<dbReference type="AlphaFoldDB" id="A0A0V0GKP3"/>